<dbReference type="GO" id="GO:0016491">
    <property type="term" value="F:oxidoreductase activity"/>
    <property type="evidence" value="ECO:0007669"/>
    <property type="project" value="UniProtKB-KW"/>
</dbReference>
<dbReference type="Gene3D" id="3.40.50.12780">
    <property type="entry name" value="N-terminal domain of ligase-like"/>
    <property type="match status" value="1"/>
</dbReference>
<dbReference type="GO" id="GO:0006633">
    <property type="term" value="P:fatty acid biosynthetic process"/>
    <property type="evidence" value="ECO:0007669"/>
    <property type="project" value="TreeGrafter"/>
</dbReference>
<keyword evidence="15" id="KW-1185">Reference proteome</keyword>
<dbReference type="GO" id="GO:0008168">
    <property type="term" value="F:methyltransferase activity"/>
    <property type="evidence" value="ECO:0007669"/>
    <property type="project" value="UniProtKB-KW"/>
</dbReference>
<dbReference type="InterPro" id="IPR001242">
    <property type="entry name" value="Condensation_dom"/>
</dbReference>
<organism evidence="14 15">
    <name type="scientific">Diaporthe ampelina</name>
    <dbReference type="NCBI Taxonomy" id="1214573"/>
    <lineage>
        <taxon>Eukaryota</taxon>
        <taxon>Fungi</taxon>
        <taxon>Dikarya</taxon>
        <taxon>Ascomycota</taxon>
        <taxon>Pezizomycotina</taxon>
        <taxon>Sordariomycetes</taxon>
        <taxon>Sordariomycetidae</taxon>
        <taxon>Diaporthales</taxon>
        <taxon>Diaporthaceae</taxon>
        <taxon>Diaporthe</taxon>
    </lineage>
</organism>
<feature type="domain" description="Ketosynthase family 3 (KS3)" evidence="12">
    <location>
        <begin position="7"/>
        <end position="340"/>
    </location>
</feature>
<dbReference type="SUPFAM" id="SSF56801">
    <property type="entry name" value="Acetyl-CoA synthetase-like"/>
    <property type="match status" value="1"/>
</dbReference>
<comment type="caution">
    <text evidence="14">The sequence shown here is derived from an EMBL/GenBank/DDBJ whole genome shotgun (WGS) entry which is preliminary data.</text>
</comment>
<dbReference type="SUPFAM" id="SSF51735">
    <property type="entry name" value="NAD(P)-binding Rossmann-fold domains"/>
    <property type="match status" value="3"/>
</dbReference>
<dbReference type="Pfam" id="PF14765">
    <property type="entry name" value="PS-DH"/>
    <property type="match status" value="1"/>
</dbReference>
<keyword evidence="7" id="KW-0560">Oxidoreductase</keyword>
<dbReference type="InterPro" id="IPR042099">
    <property type="entry name" value="ANL_N_sf"/>
</dbReference>
<dbReference type="Pfam" id="PF00109">
    <property type="entry name" value="ketoacyl-synt"/>
    <property type="match status" value="1"/>
</dbReference>
<evidence type="ECO:0000259" key="11">
    <source>
        <dbReference type="PROSITE" id="PS50075"/>
    </source>
</evidence>
<dbReference type="CDD" id="cd19532">
    <property type="entry name" value="C_PKS-NRPS"/>
    <property type="match status" value="1"/>
</dbReference>
<dbReference type="InterPro" id="IPR016035">
    <property type="entry name" value="Acyl_Trfase/lysoPLipase"/>
</dbReference>
<feature type="active site" description="Proton acceptor; for dehydratase activity" evidence="9">
    <location>
        <position position="896"/>
    </location>
</feature>
<dbReference type="InterPro" id="IPR032821">
    <property type="entry name" value="PKS_assoc"/>
</dbReference>
<keyword evidence="8" id="KW-0511">Multifunctional enzyme</keyword>
<evidence type="ECO:0000256" key="5">
    <source>
        <dbReference type="ARBA" id="ARBA00022679"/>
    </source>
</evidence>
<dbReference type="Gene3D" id="3.40.47.10">
    <property type="match status" value="3"/>
</dbReference>
<dbReference type="SMART" id="SM00823">
    <property type="entry name" value="PKS_PP"/>
    <property type="match status" value="2"/>
</dbReference>
<dbReference type="InterPro" id="IPR023213">
    <property type="entry name" value="CAT-like_dom_sf"/>
</dbReference>
<dbReference type="InterPro" id="IPR014043">
    <property type="entry name" value="Acyl_transferase_dom"/>
</dbReference>
<dbReference type="EMBL" id="LCUC01000302">
    <property type="protein sequence ID" value="KKY32499.1"/>
    <property type="molecule type" value="Genomic_DNA"/>
</dbReference>
<accession>A0A0G2FEB9</accession>
<keyword evidence="4" id="KW-0489">Methyltransferase</keyword>
<dbReference type="InterPro" id="IPR013968">
    <property type="entry name" value="PKS_KR"/>
</dbReference>
<feature type="compositionally biased region" description="Basic and acidic residues" evidence="10">
    <location>
        <begin position="2161"/>
        <end position="2174"/>
    </location>
</feature>
<keyword evidence="5" id="KW-0808">Transferase</keyword>
<dbReference type="InterPro" id="IPR020841">
    <property type="entry name" value="PKS_Beta-ketoAc_synthase_dom"/>
</dbReference>
<dbReference type="InterPro" id="IPR020845">
    <property type="entry name" value="AMP-binding_CS"/>
</dbReference>
<evidence type="ECO:0000256" key="2">
    <source>
        <dbReference type="ARBA" id="ARBA00022553"/>
    </source>
</evidence>
<name>A0A0G2FEB9_9PEZI</name>
<dbReference type="SUPFAM" id="SSF53335">
    <property type="entry name" value="S-adenosyl-L-methionine-dependent methyltransferases"/>
    <property type="match status" value="1"/>
</dbReference>
<feature type="domain" description="Carrier" evidence="11">
    <location>
        <begin position="3193"/>
        <end position="3269"/>
    </location>
</feature>
<dbReference type="PROSITE" id="PS00455">
    <property type="entry name" value="AMP_BINDING"/>
    <property type="match status" value="1"/>
</dbReference>
<dbReference type="InterPro" id="IPR001227">
    <property type="entry name" value="Ac_transferase_dom_sf"/>
</dbReference>
<dbReference type="InterPro" id="IPR049552">
    <property type="entry name" value="PKS_DH_N"/>
</dbReference>
<dbReference type="SMART" id="SM00827">
    <property type="entry name" value="PKS_AT"/>
    <property type="match status" value="1"/>
</dbReference>
<dbReference type="PROSITE" id="PS52019">
    <property type="entry name" value="PKS_MFAS_DH"/>
    <property type="match status" value="1"/>
</dbReference>
<reference evidence="14 15" key="1">
    <citation type="submission" date="2015-05" db="EMBL/GenBank/DDBJ databases">
        <title>Distinctive expansion of gene families associated with plant cell wall degradation and secondary metabolism in the genomes of grapevine trunk pathogens.</title>
        <authorList>
            <person name="Lawrence D.P."/>
            <person name="Travadon R."/>
            <person name="Rolshausen P.E."/>
            <person name="Baumgartner K."/>
        </authorList>
    </citation>
    <scope>NUCLEOTIDE SEQUENCE [LARGE SCALE GENOMIC DNA]</scope>
    <source>
        <strain evidence="14">DA912</strain>
    </source>
</reference>
<evidence type="ECO:0000256" key="8">
    <source>
        <dbReference type="ARBA" id="ARBA00023268"/>
    </source>
</evidence>
<dbReference type="InterPro" id="IPR016036">
    <property type="entry name" value="Malonyl_transacylase_ACP-bd"/>
</dbReference>
<dbReference type="Gene3D" id="3.30.559.10">
    <property type="entry name" value="Chloramphenicol acetyltransferase-like domain"/>
    <property type="match status" value="1"/>
</dbReference>
<evidence type="ECO:0000259" key="12">
    <source>
        <dbReference type="PROSITE" id="PS52004"/>
    </source>
</evidence>
<dbReference type="InterPro" id="IPR042104">
    <property type="entry name" value="PKS_dehydratase_sf"/>
</dbReference>
<dbReference type="InterPro" id="IPR057326">
    <property type="entry name" value="KR_dom"/>
</dbReference>
<dbReference type="InterPro" id="IPR049551">
    <property type="entry name" value="PKS_DH_C"/>
</dbReference>
<dbReference type="GO" id="GO:0044550">
    <property type="term" value="P:secondary metabolite biosynthetic process"/>
    <property type="evidence" value="ECO:0007669"/>
    <property type="project" value="UniProtKB-ARBA"/>
</dbReference>
<dbReference type="InterPro" id="IPR029063">
    <property type="entry name" value="SAM-dependent_MTases_sf"/>
</dbReference>
<dbReference type="GO" id="GO:0032259">
    <property type="term" value="P:methylation"/>
    <property type="evidence" value="ECO:0007669"/>
    <property type="project" value="UniProtKB-KW"/>
</dbReference>
<dbReference type="Gene3D" id="3.30.559.30">
    <property type="entry name" value="Nonribosomal peptide synthetase, condensation domain"/>
    <property type="match status" value="1"/>
</dbReference>
<dbReference type="Gene3D" id="3.10.129.110">
    <property type="entry name" value="Polyketide synthase dehydratase"/>
    <property type="match status" value="1"/>
</dbReference>
<dbReference type="Pfam" id="PF00550">
    <property type="entry name" value="PP-binding"/>
    <property type="match status" value="1"/>
</dbReference>
<dbReference type="OrthoDB" id="329835at2759"/>
<dbReference type="InterPro" id="IPR020807">
    <property type="entry name" value="PKS_DH"/>
</dbReference>
<dbReference type="SMART" id="SM00826">
    <property type="entry name" value="PKS_DH"/>
    <property type="match status" value="1"/>
</dbReference>
<dbReference type="InterPro" id="IPR000873">
    <property type="entry name" value="AMP-dep_synth/lig_dom"/>
</dbReference>
<dbReference type="SUPFAM" id="SSF47336">
    <property type="entry name" value="ACP-like"/>
    <property type="match status" value="2"/>
</dbReference>
<sequence length="3623" mass="394761">MYTHSRKEPIAIIGTGCRLPGNATNPSKLWELLYSPRDLSKPIPPEARFNAEGYYHQDGERHGCSNVKNAYVLEEDPRLFDAGFFGISPREAEAMDPQQRLLLETVYEAMENAGLSLEALRGSDTSAYVGAMTADYTDTQVRDHDNQSQYMITGTSRAILSNRLSLHLLSPTGKSQMWDQAADGYARGEGVCVFFLKTLSQALRDGDRIDALIRESAINSDGRTKGIALPSAQAQAALIRRAYENSGLDMLRVEDRPQYIEAHGAGIAGILKALLAMQHKIIPPNQHFHNLNPNIKPYYGNLQIATRPRQWPPVPSRQPLRASINGFGSGGTNCHVILETYVPEVHDHGPWGKAVAKRDVPAPTLPDTDFTPIPLVFSAISDPALSVMVKRYADHLQQTDVPLQSLAMTLHSHRSLFPARIAFTGTSKTAIVQAMNKELTKSGQSLGAEIGTRVPAIEFDEDRRPRIMGIFTGQGAQWAGMGQDLIKRNTLFRRTVEDMEASLGALPDPPAWSLKDELMAPPAESRLGEAEISLPLCTAVQVGLTRLLSAAGITFHTVVGHSGGEVAAAYAAGKISASAAVAISYYRGVHVRLASRPDDKAGAMIAVGFGYDEGMKFCSSPSMEGRLCVGASNSPKSVTLSGDEDAVLEAKAVFDRDGLFNRVLKVDKAYHSPHVYPAGQPYIDALESCNIAAGQGNGTTRWVSSVYDDTRTMDSTEDEELRANYWKENLVRTVLFSQAVERAVDDGRGSLDLILEVGPHPALKGPTLETIRSRLGSEVPYSGVLDRKAEDVTAFSKALGLVWTHLGPACVDFGGFLSSFGDSEGRLKTKPLPNLPSYPWDHKQVLWKESRYNKQIRLRTEGPHELLGSRTGDDTDSEPRWRNYLKLDEIPWLRDHIIQNQMITPAATYCVMALEAAKVLCKGKSVESIELRDIDIMRPIILDEASEGAEVLLSLRSDLDSSSKSRADLIHADFSLSSGMIEDHHLRTCATGGIRIVLASGEPATVDFSATRPAAPRAELLPVNVNQFYESLGAIGLGYRNSFRALTKLERRLDMASAVVSVDETAKSLVVHPTWLDACFQTLFAALASPQDGSLSTPFMPTTISRMVFSPTLSGNRQDRPGSFTIDTRINSVTPGYQTTLPRLAGDINVYDCRTGKLEVRIEDFTMSSFLPATEKDDRCLYLSIVMKQDILCGALFDAMPVEPMVAPRDRRVIDACERVVGHYLSVLGADAERLEDVAATSPALRGLVRQAAYRGSRAVAPAELSSILDEFGDHPDLVLVKTIGDRILGHSKPSTPEDGASLADMITRWHNVGLGFAEIHGHVVSVARQIAHKHAHLRILQVGPSSAKLVRDVYHALGNAVGSYVIADASPEALNTMGEELQELLPDGVGVDIEQFDFEHEAQETGSVFGETPFDLVIAHKAFVKQPAALRTVRSLMRPGAFLLMMAATGRQLRFPFFLLSGSPPVMADGETARPQIGNPTREEVHNLLQRCGFSGVDSMALDNVWEKHTFSLAVSQAVDDHIRFLRAPLSLPPPSAATRGKLLLLGGSSPKIAAAVQAIRATLGTAWRGEVIGIESLDVLTPDQVNGVEVAVSLADLDGPVLDGMSPSAFKNLQLFLKGPKVVLWVTQGARSDSPYQNGTIGLMRSFQSENPQRVVQLLDVDAAESAATVVAESLLRLDAGVMCGEGEGETGEPRLWVVEPELVVQHGRYLIPRVVPDRERNDRLNALRRKVEVQTSLEAQPVTLLRSLRDSGEVVYAAHEAPQERSRLAVLRSGEDHITLKTEYCSTCPVLPNRNSPPLFACIGRTAQGVRYLALTGTNSSVITIPLSYVVEMDGDSFRDSAAIPLLSHVLHEIQARLIDHNLPPGWLVLLYEADPQLVAAIGEGSVQFSNDVKLIGQSMCRWMFANGVRHLVVTSRNPDKNAAWKTELEEQGAQILLESADVAKKQDLVDLRNRVVAMMPPIGGVTNGAMVLADQNFADMSYEAFADSQRPKVEGSKNLEEVFSRDALDFFLMFSSISAVTGQRFQANYAAANNFMVGLAAQMRTRNVPAAVIDIGMVIGIGVVSAATAADGSNAMMAALRKVDYMPVSERDLHHLLAEGILAARSSGPFEITTGLEVYSTTGNQPFWHKNPLFSHLIADTKSSKAGKASGDSAQKPLREKLQGAAGPDDRTRTMEEAFMAYLESSLKLPPKSIYTDLPLIDLGIDSLVAVEIRNWYLEDVTVLNCTISYRLSGPLDAVKLEKSLEAASDRHETLRTIFYTDELSGQPVQGVMDRSRFRLKTSPGLDDPTGDKEFDMLHQYHYDLEQGDTFRATLLSHGADSHTIIFAYHHIVMDGVSWQVFLRDLSAFYNSDPSSVSSPPPLPTQYIDFALKQQRDLSAGAYTERLEFFKDQFSRPVDPLPLFPFAKVSTRKSATSYRVRDIARHVDAGLLSAMKKRSQESRTTSSHFFFAALQTMLHRLLDIEEICIGMVDANRSDQSFGNTVGFFLETLPILFQVDGRQKFSDVLQATRTKAYKALSQTGVPTEEILRACNISASATETPLFQVVFNYRMGAGRASSLQGVDMEYLAYADAKHTFDLVVSVDELPGGTAMVTLSVQDYLYDQEGAGLLIDTYIHLLRELSRDTSRTVGSVPVFSNDLAKHAVALGTGLRLEPPPPSAGTLSKMIHAWVESDPEGLAVKDGQGRTRTYRGLSQRAAAISATLLEEGIRPGSPVSVFLDPEVDTIATILGILQIGATYVPLDIRNTDEAVADIQQQCGAALMVCHPATGQRAREIQNLLTSPDQVRMISLDTIACPEAVPEVQDVSAPEGVAMILYTSGSTGKPKGIPLTHGNLRTTIIGVTQRVGLGREVMLQQCCQGFDSAIFQIFNCLANGGTLIIADNRCDPAELAQLMAREGVTCGLFIVSEMQSMLKYGHGALGRCSSWRIAMVAGEAFTANLLDQFRSLKRPDLRIVNTYGPTEAAICSSQYEIPPGDSVITIGKPLANYGVYVVDDECNPVPVGWPGELVICGPGIASGYIDLPELTRAKFRDHVFEGAPPEWDRAYLTGDRGRMMSDGSILVTGRMDGDGEVKIRGMRVQLDDVARELVYASKGNLVDAAVLVRGGGGAENQTLIAFVVFASTSDVGGNEAYLRRLIQELPIPRYMRPTIAVPLDTLPVTGRGKLDRRRLAAVPLPQLPGAGTDDEQLTEAEIRLRRVWRAALGDISSSVQIRRSSDFFSVGGNSLLLIPLRLEIRRVFAVEISIPELFQTSTLGLMAARLGGKSHEVNIDWDEETRPDDAFLATLPRAMVDTAPVSGLSVLLTGATGFLGTALLRELVRLPSVAHIHCVAVRANNPQDGHRRLGVESPKITQYHGDLALPHLGMEEADLTVLFSKVHCVIHNGAEVSHMKNYRSLRGSNFVSTITLTRLAAQRQVPIHYVSTGGVARLSGAVVQPESSLEAFKPPADGSDGYVASKWASEVFLEKVHRHARGQGIWIHRPSNITGDDVPALDIVHSVLRFSKLLRAVPSLKGSTGAFDFIHVDSVARDIAWHVSTSRDEKGAAPAAPLCYVHHSGEEVVPVDQLRNYIAASVAGPVKTLSLKDWVASAVEQGLDEVVASFLLASNGLIRVPVLQRTRR</sequence>
<dbReference type="SUPFAM" id="SSF53901">
    <property type="entry name" value="Thiolase-like"/>
    <property type="match status" value="1"/>
</dbReference>
<evidence type="ECO:0000313" key="14">
    <source>
        <dbReference type="EMBL" id="KKY32499.1"/>
    </source>
</evidence>
<dbReference type="InterPro" id="IPR014030">
    <property type="entry name" value="Ketoacyl_synth_N"/>
</dbReference>
<dbReference type="SMART" id="SM00822">
    <property type="entry name" value="PKS_KR"/>
    <property type="match status" value="1"/>
</dbReference>
<feature type="region of interest" description="C-terminal hotdog fold" evidence="9">
    <location>
        <begin position="1020"/>
        <end position="1176"/>
    </location>
</feature>
<gene>
    <name evidence="14" type="ORF">UCDDA912_g07544</name>
</gene>
<dbReference type="Pfam" id="PF07993">
    <property type="entry name" value="NAD_binding_4"/>
    <property type="match status" value="1"/>
</dbReference>
<dbReference type="GO" id="GO:0004312">
    <property type="term" value="F:fatty acid synthase activity"/>
    <property type="evidence" value="ECO:0007669"/>
    <property type="project" value="TreeGrafter"/>
</dbReference>
<dbReference type="SUPFAM" id="SSF52777">
    <property type="entry name" value="CoA-dependent acyltransferases"/>
    <property type="match status" value="2"/>
</dbReference>
<keyword evidence="6" id="KW-0677">Repeat</keyword>
<dbReference type="Gene3D" id="3.30.300.30">
    <property type="match status" value="1"/>
</dbReference>
<dbReference type="Gene3D" id="3.30.70.3290">
    <property type="match status" value="1"/>
</dbReference>
<dbReference type="GO" id="GO:0031177">
    <property type="term" value="F:phosphopantetheine binding"/>
    <property type="evidence" value="ECO:0007669"/>
    <property type="project" value="InterPro"/>
</dbReference>
<dbReference type="Pfam" id="PF00501">
    <property type="entry name" value="AMP-binding"/>
    <property type="match status" value="1"/>
</dbReference>
<dbReference type="InterPro" id="IPR050091">
    <property type="entry name" value="PKS_NRPS_Biosynth_Enz"/>
</dbReference>
<dbReference type="InterPro" id="IPR014031">
    <property type="entry name" value="Ketoacyl_synth_C"/>
</dbReference>
<dbReference type="InterPro" id="IPR036291">
    <property type="entry name" value="NAD(P)-bd_dom_sf"/>
</dbReference>
<dbReference type="PANTHER" id="PTHR43775:SF20">
    <property type="entry name" value="HYBRID PKS-NRPS SYNTHETASE APDA"/>
    <property type="match status" value="1"/>
</dbReference>
<reference evidence="14 15" key="2">
    <citation type="submission" date="2015-05" db="EMBL/GenBank/DDBJ databases">
        <authorList>
            <person name="Morales-Cruz A."/>
            <person name="Amrine K.C."/>
            <person name="Cantu D."/>
        </authorList>
    </citation>
    <scope>NUCLEOTIDE SEQUENCE [LARGE SCALE GENOMIC DNA]</scope>
    <source>
        <strain evidence="14">DA912</strain>
    </source>
</reference>
<proteinExistence type="predicted"/>
<dbReference type="Pfam" id="PF00668">
    <property type="entry name" value="Condensation"/>
    <property type="match status" value="1"/>
</dbReference>
<dbReference type="STRING" id="1214573.A0A0G2FEB9"/>
<keyword evidence="1" id="KW-0596">Phosphopantetheine</keyword>
<dbReference type="Gene3D" id="1.10.1200.10">
    <property type="entry name" value="ACP-like"/>
    <property type="match status" value="1"/>
</dbReference>
<evidence type="ECO:0000256" key="10">
    <source>
        <dbReference type="SAM" id="MobiDB-lite"/>
    </source>
</evidence>
<evidence type="ECO:0000259" key="13">
    <source>
        <dbReference type="PROSITE" id="PS52019"/>
    </source>
</evidence>
<dbReference type="Pfam" id="PF02801">
    <property type="entry name" value="Ketoacyl-synt_C"/>
    <property type="match status" value="1"/>
</dbReference>
<dbReference type="Pfam" id="PF08659">
    <property type="entry name" value="KR"/>
    <property type="match status" value="1"/>
</dbReference>
<feature type="active site" description="Proton donor; for dehydratase activity" evidence="9">
    <location>
        <position position="1077"/>
    </location>
</feature>
<dbReference type="Gene3D" id="3.40.50.720">
    <property type="entry name" value="NAD(P)-binding Rossmann-like Domain"/>
    <property type="match status" value="3"/>
</dbReference>
<dbReference type="GO" id="GO:0016874">
    <property type="term" value="F:ligase activity"/>
    <property type="evidence" value="ECO:0007669"/>
    <property type="project" value="UniProtKB-KW"/>
</dbReference>
<feature type="region of interest" description="Disordered" evidence="10">
    <location>
        <begin position="2148"/>
        <end position="2174"/>
    </location>
</feature>
<evidence type="ECO:0000256" key="9">
    <source>
        <dbReference type="PROSITE-ProRule" id="PRU01363"/>
    </source>
</evidence>
<dbReference type="InterPro" id="IPR016039">
    <property type="entry name" value="Thiolase-like"/>
</dbReference>
<dbReference type="PANTHER" id="PTHR43775">
    <property type="entry name" value="FATTY ACID SYNTHASE"/>
    <property type="match status" value="1"/>
</dbReference>
<dbReference type="CDD" id="cd00833">
    <property type="entry name" value="PKS"/>
    <property type="match status" value="1"/>
</dbReference>
<protein>
    <submittedName>
        <fullName evidence="14">Putative hybrid nrps pks</fullName>
    </submittedName>
</protein>
<feature type="region of interest" description="N-terminal hotdog fold" evidence="9">
    <location>
        <begin position="864"/>
        <end position="1001"/>
    </location>
</feature>
<evidence type="ECO:0000256" key="1">
    <source>
        <dbReference type="ARBA" id="ARBA00022450"/>
    </source>
</evidence>
<evidence type="ECO:0000256" key="6">
    <source>
        <dbReference type="ARBA" id="ARBA00022737"/>
    </source>
</evidence>
<keyword evidence="2" id="KW-0597">Phosphoprotein</keyword>
<dbReference type="Pfam" id="PF00698">
    <property type="entry name" value="Acyl_transf_1"/>
    <property type="match status" value="1"/>
</dbReference>
<dbReference type="SUPFAM" id="SSF55048">
    <property type="entry name" value="Probable ACP-binding domain of malonyl-CoA ACP transacylase"/>
    <property type="match status" value="1"/>
</dbReference>
<dbReference type="PROSITE" id="PS50075">
    <property type="entry name" value="CARRIER"/>
    <property type="match status" value="1"/>
</dbReference>
<feature type="domain" description="PKS/mFAS DH" evidence="13">
    <location>
        <begin position="864"/>
        <end position="1176"/>
    </location>
</feature>
<dbReference type="Proteomes" id="UP000034680">
    <property type="component" value="Unassembled WGS sequence"/>
</dbReference>
<dbReference type="InterPro" id="IPR036736">
    <property type="entry name" value="ACP-like_sf"/>
</dbReference>
<dbReference type="InterPro" id="IPR020806">
    <property type="entry name" value="PKS_PP-bd"/>
</dbReference>
<dbReference type="InterPro" id="IPR049900">
    <property type="entry name" value="PKS_mFAS_DH"/>
</dbReference>
<dbReference type="Pfam" id="PF21089">
    <property type="entry name" value="PKS_DH_N"/>
    <property type="match status" value="1"/>
</dbReference>
<dbReference type="InterPro" id="IPR013120">
    <property type="entry name" value="FAR_NAD-bd"/>
</dbReference>
<dbReference type="SMART" id="SM00825">
    <property type="entry name" value="PKS_KS"/>
    <property type="match status" value="1"/>
</dbReference>
<dbReference type="PROSITE" id="PS52004">
    <property type="entry name" value="KS3_2"/>
    <property type="match status" value="1"/>
</dbReference>
<evidence type="ECO:0000313" key="15">
    <source>
        <dbReference type="Proteomes" id="UP000034680"/>
    </source>
</evidence>
<dbReference type="CDD" id="cd05930">
    <property type="entry name" value="A_NRPS"/>
    <property type="match status" value="1"/>
</dbReference>
<dbReference type="Pfam" id="PF16197">
    <property type="entry name" value="KAsynt_C_assoc"/>
    <property type="match status" value="1"/>
</dbReference>
<dbReference type="Gene3D" id="3.40.366.10">
    <property type="entry name" value="Malonyl-Coenzyme A Acyl Carrier Protein, domain 2"/>
    <property type="match status" value="1"/>
</dbReference>
<dbReference type="SUPFAM" id="SSF52151">
    <property type="entry name" value="FabD/lysophospholipase-like"/>
    <property type="match status" value="1"/>
</dbReference>
<dbReference type="Gene3D" id="3.40.50.150">
    <property type="entry name" value="Vaccinia Virus protein VP39"/>
    <property type="match status" value="1"/>
</dbReference>
<evidence type="ECO:0000256" key="4">
    <source>
        <dbReference type="ARBA" id="ARBA00022603"/>
    </source>
</evidence>
<feature type="compositionally biased region" description="Low complexity" evidence="10">
    <location>
        <begin position="2148"/>
        <end position="2160"/>
    </location>
</feature>
<keyword evidence="3" id="KW-0436">Ligase</keyword>
<dbReference type="InterPro" id="IPR009081">
    <property type="entry name" value="PP-bd_ACP"/>
</dbReference>
<dbReference type="InterPro" id="IPR045851">
    <property type="entry name" value="AMP-bd_C_sf"/>
</dbReference>
<evidence type="ECO:0000256" key="7">
    <source>
        <dbReference type="ARBA" id="ARBA00023002"/>
    </source>
</evidence>
<evidence type="ECO:0000256" key="3">
    <source>
        <dbReference type="ARBA" id="ARBA00022598"/>
    </source>
</evidence>